<feature type="domain" description="Condensin-2 complex subunit H2 C-terminal" evidence="6">
    <location>
        <begin position="477"/>
        <end position="605"/>
    </location>
</feature>
<evidence type="ECO:0000259" key="5">
    <source>
        <dbReference type="Pfam" id="PF06278"/>
    </source>
</evidence>
<dbReference type="GO" id="GO:0010032">
    <property type="term" value="P:meiotic chromosome condensation"/>
    <property type="evidence" value="ECO:0007669"/>
    <property type="project" value="TreeGrafter"/>
</dbReference>
<dbReference type="InterPro" id="IPR031737">
    <property type="entry name" value="CNDH2_C"/>
</dbReference>
<gene>
    <name evidence="7" type="ORF">BWQ96_05345</name>
</gene>
<dbReference type="GO" id="GO:0003682">
    <property type="term" value="F:chromatin binding"/>
    <property type="evidence" value="ECO:0007669"/>
    <property type="project" value="TreeGrafter"/>
</dbReference>
<evidence type="ECO:0000259" key="6">
    <source>
        <dbReference type="Pfam" id="PF16858"/>
    </source>
</evidence>
<dbReference type="OrthoDB" id="10038475at2759"/>
<dbReference type="EMBL" id="NBIV01000079">
    <property type="protein sequence ID" value="PXF44855.1"/>
    <property type="molecule type" value="Genomic_DNA"/>
</dbReference>
<dbReference type="Pfam" id="PF16858">
    <property type="entry name" value="CNDH2_C"/>
    <property type="match status" value="1"/>
</dbReference>
<comment type="similarity">
    <text evidence="2">Belongs to the CND2 H2 (condensin-2 subunit 2) family.</text>
</comment>
<organism evidence="7 8">
    <name type="scientific">Gracilariopsis chorda</name>
    <dbReference type="NCBI Taxonomy" id="448386"/>
    <lineage>
        <taxon>Eukaryota</taxon>
        <taxon>Rhodophyta</taxon>
        <taxon>Florideophyceae</taxon>
        <taxon>Rhodymeniophycidae</taxon>
        <taxon>Gracilariales</taxon>
        <taxon>Gracilariaceae</taxon>
        <taxon>Gracilariopsis</taxon>
    </lineage>
</organism>
<keyword evidence="3" id="KW-0539">Nucleus</keyword>
<evidence type="ECO:0000256" key="2">
    <source>
        <dbReference type="ARBA" id="ARBA00007844"/>
    </source>
</evidence>
<dbReference type="STRING" id="448386.A0A2V3IRV8"/>
<protein>
    <submittedName>
        <fullName evidence="7">Condensin-2 complex subunit H2</fullName>
    </submittedName>
</protein>
<dbReference type="GO" id="GO:0000796">
    <property type="term" value="C:condensin complex"/>
    <property type="evidence" value="ECO:0007669"/>
    <property type="project" value="TreeGrafter"/>
</dbReference>
<feature type="domain" description="Condensin II complex subunit H2 N-terminal" evidence="5">
    <location>
        <begin position="14"/>
        <end position="133"/>
    </location>
</feature>
<dbReference type="Pfam" id="PF06278">
    <property type="entry name" value="CNDH2_N"/>
    <property type="match status" value="1"/>
</dbReference>
<dbReference type="InterPro" id="IPR009378">
    <property type="entry name" value="H2_N"/>
</dbReference>
<reference evidence="7 8" key="1">
    <citation type="journal article" date="2018" name="Mol. Biol. Evol.">
        <title>Analysis of the draft genome of the red seaweed Gracilariopsis chorda provides insights into genome size evolution in Rhodophyta.</title>
        <authorList>
            <person name="Lee J."/>
            <person name="Yang E.C."/>
            <person name="Graf L."/>
            <person name="Yang J.H."/>
            <person name="Qiu H."/>
            <person name="Zel Zion U."/>
            <person name="Chan C.X."/>
            <person name="Stephens T.G."/>
            <person name="Weber A.P.M."/>
            <person name="Boo G.H."/>
            <person name="Boo S.M."/>
            <person name="Kim K.M."/>
            <person name="Shin Y."/>
            <person name="Jung M."/>
            <person name="Lee S.J."/>
            <person name="Yim H.S."/>
            <person name="Lee J.H."/>
            <person name="Bhattacharya D."/>
            <person name="Yoon H.S."/>
        </authorList>
    </citation>
    <scope>NUCLEOTIDE SEQUENCE [LARGE SCALE GENOMIC DNA]</scope>
    <source>
        <strain evidence="7 8">SKKU-2015</strain>
        <tissue evidence="7">Whole body</tissue>
    </source>
</reference>
<evidence type="ECO:0000256" key="3">
    <source>
        <dbReference type="ARBA" id="ARBA00023242"/>
    </source>
</evidence>
<sequence length="640" mass="71553">MGRVPHDTTLAPSFSVLLDPIRDLAANWSIDVAKELTEYAKTLGLDLDDEASNVLENVAPVDFAQAALLVQGSTSIYSRKVEHLYCLVYTAVSSLNQLKSQKQLRQSDGDANADSDADEFLADEVDYLTLDDCLPETDNHQVSLPHRDLPPHGSVQDKTCLRQIPPMLVQHGSDALQLASAKFNMLSAHLHPSGALIMPGCPPFDENLEALPEGSTNLAVLYDEQSVPNEDIQLPEVAAAGFDFDEPAYSTPPPPVAHDDDGDDVLVAVASSAKKRRGRVDFLVDREYIESPKRDPFRLLDPHENIPQLEKKLQVGKTFRKPRKTGIPKRYLAFLEDEKSDIDLAEALLGPISRGSSIRSCFCFEGARESYRTVMRQRMAKRRKMRRKASSPTGITFDEENDVLADMEEEEDLDEMRLNTVTFGADEEEEIEMPPFPELDEPGVGMDEAPITDAIPTVSGRRSSGVYQDQLHKLASSYEETCRRYLERTRGLWEQHSVDAKLAKRVENWASKIQPILDDEEKRPEFDIAAYGQVILQGVKKAQAKGGVTEIPMSRLFEGCAAYDVCRKFLATLQLANTYSIEIVPPQECCVSNPTLRLLREVQEHAKTPVKSRSKRARQAGDTPLNVRRRPLRQRLDTPC</sequence>
<name>A0A2V3IRV8_9FLOR</name>
<keyword evidence="8" id="KW-1185">Reference proteome</keyword>
<feature type="compositionally biased region" description="Basic residues" evidence="4">
    <location>
        <begin position="608"/>
        <end position="618"/>
    </location>
</feature>
<accession>A0A2V3IRV8</accession>
<evidence type="ECO:0000313" key="8">
    <source>
        <dbReference type="Proteomes" id="UP000247409"/>
    </source>
</evidence>
<dbReference type="Proteomes" id="UP000247409">
    <property type="component" value="Unassembled WGS sequence"/>
</dbReference>
<dbReference type="AlphaFoldDB" id="A0A2V3IRV8"/>
<dbReference type="GO" id="GO:0051306">
    <property type="term" value="P:mitotic sister chromatid separation"/>
    <property type="evidence" value="ECO:0007669"/>
    <property type="project" value="TreeGrafter"/>
</dbReference>
<dbReference type="PANTHER" id="PTHR14324:SF3">
    <property type="entry name" value="CONDENSIN-2 COMPLEX SUBUNIT H2"/>
    <property type="match status" value="1"/>
</dbReference>
<dbReference type="GO" id="GO:0005634">
    <property type="term" value="C:nucleus"/>
    <property type="evidence" value="ECO:0007669"/>
    <property type="project" value="UniProtKB-SubCell"/>
</dbReference>
<proteinExistence type="inferred from homology"/>
<comment type="caution">
    <text evidence="7">The sequence shown here is derived from an EMBL/GenBank/DDBJ whole genome shotgun (WGS) entry which is preliminary data.</text>
</comment>
<comment type="subcellular location">
    <subcellularLocation>
        <location evidence="1">Nucleus</location>
    </subcellularLocation>
</comment>
<dbReference type="InterPro" id="IPR031739">
    <property type="entry name" value="Ncaph2"/>
</dbReference>
<evidence type="ECO:0000256" key="4">
    <source>
        <dbReference type="SAM" id="MobiDB-lite"/>
    </source>
</evidence>
<dbReference type="PANTHER" id="PTHR14324">
    <property type="entry name" value="CONDENSIN-2 COMPLEX SUBUNIT H2"/>
    <property type="match status" value="1"/>
</dbReference>
<evidence type="ECO:0000256" key="1">
    <source>
        <dbReference type="ARBA" id="ARBA00004123"/>
    </source>
</evidence>
<evidence type="ECO:0000313" key="7">
    <source>
        <dbReference type="EMBL" id="PXF44855.1"/>
    </source>
</evidence>
<feature type="region of interest" description="Disordered" evidence="4">
    <location>
        <begin position="605"/>
        <end position="640"/>
    </location>
</feature>